<keyword evidence="2 4" id="KW-0808">Transferase</keyword>
<proteinExistence type="inferred from homology"/>
<dbReference type="Pfam" id="PF03770">
    <property type="entry name" value="IPK"/>
    <property type="match status" value="1"/>
</dbReference>
<evidence type="ECO:0000256" key="4">
    <source>
        <dbReference type="RuleBase" id="RU363090"/>
    </source>
</evidence>
<evidence type="ECO:0000313" key="5">
    <source>
        <dbReference type="EMBL" id="CAD8403471.1"/>
    </source>
</evidence>
<reference evidence="5" key="1">
    <citation type="submission" date="2021-01" db="EMBL/GenBank/DDBJ databases">
        <authorList>
            <person name="Corre E."/>
            <person name="Pelletier E."/>
            <person name="Niang G."/>
            <person name="Scheremetjew M."/>
            <person name="Finn R."/>
            <person name="Kale V."/>
            <person name="Holt S."/>
            <person name="Cochrane G."/>
            <person name="Meng A."/>
            <person name="Brown T."/>
            <person name="Cohen L."/>
        </authorList>
    </citation>
    <scope>NUCLEOTIDE SEQUENCE</scope>
    <source>
        <strain evidence="5">UTEX LB 2760</strain>
    </source>
</reference>
<name>A0A7S0BTY5_9RHOD</name>
<dbReference type="GO" id="GO:0032958">
    <property type="term" value="P:inositol phosphate biosynthetic process"/>
    <property type="evidence" value="ECO:0007669"/>
    <property type="project" value="InterPro"/>
</dbReference>
<dbReference type="GO" id="GO:0005737">
    <property type="term" value="C:cytoplasm"/>
    <property type="evidence" value="ECO:0007669"/>
    <property type="project" value="TreeGrafter"/>
</dbReference>
<dbReference type="Gene3D" id="3.30.470.160">
    <property type="entry name" value="Inositol polyphosphate kinase"/>
    <property type="match status" value="1"/>
</dbReference>
<accession>A0A7S0BTY5</accession>
<evidence type="ECO:0000256" key="1">
    <source>
        <dbReference type="ARBA" id="ARBA00007374"/>
    </source>
</evidence>
<dbReference type="PANTHER" id="PTHR12400:SF21">
    <property type="entry name" value="KINASE"/>
    <property type="match status" value="1"/>
</dbReference>
<comment type="similarity">
    <text evidence="1 4">Belongs to the inositol phosphokinase (IPK) family.</text>
</comment>
<dbReference type="GO" id="GO:0005634">
    <property type="term" value="C:nucleus"/>
    <property type="evidence" value="ECO:0007669"/>
    <property type="project" value="TreeGrafter"/>
</dbReference>
<dbReference type="AlphaFoldDB" id="A0A7S0BTY5"/>
<gene>
    <name evidence="5" type="ORF">RMAR0315_LOCUS13480</name>
</gene>
<dbReference type="EMBL" id="HBEK01024587">
    <property type="protein sequence ID" value="CAD8403471.1"/>
    <property type="molecule type" value="Transcribed_RNA"/>
</dbReference>
<dbReference type="InterPro" id="IPR005522">
    <property type="entry name" value="IPK"/>
</dbReference>
<dbReference type="PANTHER" id="PTHR12400">
    <property type="entry name" value="INOSITOL POLYPHOSPHATE KINASE"/>
    <property type="match status" value="1"/>
</dbReference>
<organism evidence="5">
    <name type="scientific">Rhodosorus marinus</name>
    <dbReference type="NCBI Taxonomy" id="101924"/>
    <lineage>
        <taxon>Eukaryota</taxon>
        <taxon>Rhodophyta</taxon>
        <taxon>Stylonematophyceae</taxon>
        <taxon>Stylonematales</taxon>
        <taxon>Stylonemataceae</taxon>
        <taxon>Rhodosorus</taxon>
    </lineage>
</organism>
<evidence type="ECO:0000256" key="3">
    <source>
        <dbReference type="ARBA" id="ARBA00022777"/>
    </source>
</evidence>
<sequence>MAEGSDEVLDLTLSASTPFIPEIEIKVDLTSVKCLDSQVGGHRGIFLSSKDGKVLKRCIAEEINFYRYLAENGISEAFFPASPGTIVLSMKIDDEVITDETYLVMEDLTKAFNHPSVLDIKVGTVPWGWPITEEKLQKQKRKREATTTGKLGFRITGMKMWMPSEGKYDILDRSFGHHLVPEEVPPAITRFSENAKVNVLTSFREQLIKFEEWEKSYGTKNLGFHGASLLFIYDAEPSIAEPASPRLCLIDFPHTEYLNTGVTPKLEAWKEDDHDGMLFGISNLLKIFEEVASERS</sequence>
<evidence type="ECO:0000256" key="2">
    <source>
        <dbReference type="ARBA" id="ARBA00022679"/>
    </source>
</evidence>
<protein>
    <recommendedName>
        <fullName evidence="4">Kinase</fullName>
        <ecNumber evidence="4">2.7.-.-</ecNumber>
    </recommendedName>
</protein>
<dbReference type="SUPFAM" id="SSF56104">
    <property type="entry name" value="SAICAR synthase-like"/>
    <property type="match status" value="1"/>
</dbReference>
<dbReference type="InterPro" id="IPR038286">
    <property type="entry name" value="IPK_sf"/>
</dbReference>
<keyword evidence="3 4" id="KW-0418">Kinase</keyword>
<dbReference type="EC" id="2.7.-.-" evidence="4"/>
<dbReference type="GO" id="GO:0016301">
    <property type="term" value="F:kinase activity"/>
    <property type="evidence" value="ECO:0007669"/>
    <property type="project" value="UniProtKB-KW"/>
</dbReference>